<evidence type="ECO:0000259" key="6">
    <source>
        <dbReference type="PROSITE" id="PS50151"/>
    </source>
</evidence>
<protein>
    <submittedName>
        <fullName evidence="8">Excinuclease ABC subunit C</fullName>
    </submittedName>
</protein>
<evidence type="ECO:0000259" key="7">
    <source>
        <dbReference type="PROSITE" id="PS50164"/>
    </source>
</evidence>
<dbReference type="InterPro" id="IPR050066">
    <property type="entry name" value="UvrABC_protein_C"/>
</dbReference>
<dbReference type="InterPro" id="IPR000305">
    <property type="entry name" value="GIY-YIG_endonuc"/>
</dbReference>
<gene>
    <name evidence="8" type="primary">uvrC_1</name>
    <name evidence="8" type="ORF">R28058_14731</name>
</gene>
<dbReference type="Gene3D" id="3.40.1440.10">
    <property type="entry name" value="GIY-YIG endonuclease"/>
    <property type="match status" value="1"/>
</dbReference>
<sequence>MNIKEKLKFLPQTPGVYIMKDKYKNIIYIGKSKCLKNRVTQYFMPSYAPSKKIVKMVKFIDDIEIVKTDTELDALLLECDLIKKFNPMYNTLLKSDRSYAYLKLNIDEKYPLLECSIKKTDNGLYFGPYCHIKKLDTIAKILSNHFKIRQCKGIQILKGCIKGDIGICLEPCRKENIEEYSFAIKKLIDTLNGYNLEIIESLTTKMERETEKLNFEKALKYKEDIENIKSLINRTRAINFIKNKKFTICSIKIDENLTKLYIFEGIEKIYSKIIVKDNLDLSYLDLKKFNKENLYLIKDDIDLSNIIYNYLNTKSECKFFQADKLDIQQINRLLLKY</sequence>
<feature type="domain" description="UVR" evidence="6">
    <location>
        <begin position="196"/>
        <end position="231"/>
    </location>
</feature>
<organism evidence="8 9">
    <name type="scientific">Paraclostridium sordellii</name>
    <name type="common">Clostridium sordellii</name>
    <dbReference type="NCBI Taxonomy" id="1505"/>
    <lineage>
        <taxon>Bacteria</taxon>
        <taxon>Bacillati</taxon>
        <taxon>Bacillota</taxon>
        <taxon>Clostridia</taxon>
        <taxon>Peptostreptococcales</taxon>
        <taxon>Peptostreptococcaceae</taxon>
        <taxon>Paraclostridium</taxon>
    </lineage>
</organism>
<dbReference type="GO" id="GO:0006289">
    <property type="term" value="P:nucleotide-excision repair"/>
    <property type="evidence" value="ECO:0007669"/>
    <property type="project" value="InterPro"/>
</dbReference>
<reference evidence="8 9" key="1">
    <citation type="submission" date="2015-01" db="EMBL/GenBank/DDBJ databases">
        <authorList>
            <person name="Aslett A.Martin."/>
            <person name="De Silva Nishadi"/>
        </authorList>
    </citation>
    <scope>NUCLEOTIDE SEQUENCE [LARGE SCALE GENOMIC DNA]</scope>
    <source>
        <strain evidence="8 9">R28058</strain>
    </source>
</reference>
<evidence type="ECO:0000313" key="9">
    <source>
        <dbReference type="Proteomes" id="UP000049127"/>
    </source>
</evidence>
<dbReference type="RefSeq" id="WP_055341969.1">
    <property type="nucleotide sequence ID" value="NZ_CDNI01000003.1"/>
</dbReference>
<dbReference type="PROSITE" id="PS50151">
    <property type="entry name" value="UVR"/>
    <property type="match status" value="1"/>
</dbReference>
<keyword evidence="2" id="KW-0227">DNA damage</keyword>
<keyword evidence="3" id="KW-0228">DNA excision</keyword>
<dbReference type="InterPro" id="IPR035901">
    <property type="entry name" value="GIY-YIG_endonuc_sf"/>
</dbReference>
<dbReference type="Proteomes" id="UP000049127">
    <property type="component" value="Unassembled WGS sequence"/>
</dbReference>
<dbReference type="PANTHER" id="PTHR30562">
    <property type="entry name" value="UVRC/OXIDOREDUCTASE"/>
    <property type="match status" value="1"/>
</dbReference>
<dbReference type="SUPFAM" id="SSF46600">
    <property type="entry name" value="C-terminal UvrC-binding domain of UvrB"/>
    <property type="match status" value="1"/>
</dbReference>
<dbReference type="FunFam" id="3.40.1440.10:FF:000001">
    <property type="entry name" value="UvrABC system protein C"/>
    <property type="match status" value="1"/>
</dbReference>
<name>A0A0C7G810_PARSO</name>
<dbReference type="CDD" id="cd10434">
    <property type="entry name" value="GIY-YIG_UvrC_Cho"/>
    <property type="match status" value="1"/>
</dbReference>
<feature type="domain" description="GIY-YIG" evidence="7">
    <location>
        <begin position="12"/>
        <end position="91"/>
    </location>
</feature>
<keyword evidence="4" id="KW-0267">Excision nuclease</keyword>
<dbReference type="EMBL" id="CEKZ01000003">
    <property type="protein sequence ID" value="CEQ03740.1"/>
    <property type="molecule type" value="Genomic_DNA"/>
</dbReference>
<dbReference type="Pfam" id="PF01541">
    <property type="entry name" value="GIY-YIG"/>
    <property type="match status" value="1"/>
</dbReference>
<dbReference type="InterPro" id="IPR036876">
    <property type="entry name" value="UVR_dom_sf"/>
</dbReference>
<evidence type="ECO:0000313" key="8">
    <source>
        <dbReference type="EMBL" id="CEQ03740.1"/>
    </source>
</evidence>
<evidence type="ECO:0000256" key="3">
    <source>
        <dbReference type="ARBA" id="ARBA00022769"/>
    </source>
</evidence>
<keyword evidence="1" id="KW-0963">Cytoplasm</keyword>
<dbReference type="GO" id="GO:0004518">
    <property type="term" value="F:nuclease activity"/>
    <property type="evidence" value="ECO:0007669"/>
    <property type="project" value="UniProtKB-KW"/>
</dbReference>
<proteinExistence type="predicted"/>
<dbReference type="PANTHER" id="PTHR30562:SF1">
    <property type="entry name" value="UVRABC SYSTEM PROTEIN C"/>
    <property type="match status" value="1"/>
</dbReference>
<evidence type="ECO:0000256" key="1">
    <source>
        <dbReference type="ARBA" id="ARBA00022490"/>
    </source>
</evidence>
<dbReference type="InterPro" id="IPR047296">
    <property type="entry name" value="GIY-YIG_UvrC_Cho"/>
</dbReference>
<accession>A0A0C7G810</accession>
<evidence type="ECO:0000256" key="4">
    <source>
        <dbReference type="ARBA" id="ARBA00022881"/>
    </source>
</evidence>
<dbReference type="PROSITE" id="PS50164">
    <property type="entry name" value="GIY_YIG"/>
    <property type="match status" value="1"/>
</dbReference>
<dbReference type="OrthoDB" id="9804933at2"/>
<dbReference type="SUPFAM" id="SSF82771">
    <property type="entry name" value="GIY-YIG endonuclease"/>
    <property type="match status" value="1"/>
</dbReference>
<dbReference type="GO" id="GO:0009380">
    <property type="term" value="C:excinuclease repair complex"/>
    <property type="evidence" value="ECO:0007669"/>
    <property type="project" value="TreeGrafter"/>
</dbReference>
<dbReference type="InterPro" id="IPR001943">
    <property type="entry name" value="UVR_dom"/>
</dbReference>
<evidence type="ECO:0000256" key="2">
    <source>
        <dbReference type="ARBA" id="ARBA00022763"/>
    </source>
</evidence>
<dbReference type="SMART" id="SM00465">
    <property type="entry name" value="GIYc"/>
    <property type="match status" value="1"/>
</dbReference>
<keyword evidence="5" id="KW-0234">DNA repair</keyword>
<dbReference type="AlphaFoldDB" id="A0A0C7G810"/>
<evidence type="ECO:0000256" key="5">
    <source>
        <dbReference type="ARBA" id="ARBA00023204"/>
    </source>
</evidence>